<evidence type="ECO:0000313" key="2">
    <source>
        <dbReference type="Proteomes" id="UP000256269"/>
    </source>
</evidence>
<dbReference type="AlphaFoldDB" id="A0A3E0HCU2"/>
<gene>
    <name evidence="1" type="ORF">BCF44_110165</name>
</gene>
<dbReference type="Pfam" id="PF11199">
    <property type="entry name" value="DUF2891"/>
    <property type="match status" value="1"/>
</dbReference>
<protein>
    <recommendedName>
        <fullName evidence="3">DUF2891 family protein</fullName>
    </recommendedName>
</protein>
<sequence length="343" mass="38670">MSTLGKADRQELLLVRAEQFAKVILVNVRREFPNDIRHMMKGPGELPNRPKDVFPAFYGCLDWHSCVEMHWAVVRLLRTVPDSVPADEIRAVLDEHLTADNIAVETRSFHEFDRHSRPYAWAWEHMLHHELSTWDDPDARRWAANLTPLTETITDAFLSWLPKATYPDRQGMHYNGAFGLSRALPHARALADRGEPALLAAVIDAAHRWFDDDTDYPARYEPGGADFLSAALCEAELMANLFGPTEFTRWFDRFLPDITNSGLFTPAVVSDDSDGQIAHLHGLNLSRAWCLLRLAAALPPTDVRIPAMREAAAAHAVPELDLTSGTDYMVEHWLATYAVLLLT</sequence>
<evidence type="ECO:0000313" key="1">
    <source>
        <dbReference type="EMBL" id="REH42668.1"/>
    </source>
</evidence>
<dbReference type="Proteomes" id="UP000256269">
    <property type="component" value="Unassembled WGS sequence"/>
</dbReference>
<keyword evidence="2" id="KW-1185">Reference proteome</keyword>
<dbReference type="RefSeq" id="WP_246015657.1">
    <property type="nucleotide sequence ID" value="NZ_CP144375.1"/>
</dbReference>
<evidence type="ECO:0008006" key="3">
    <source>
        <dbReference type="Google" id="ProtNLM"/>
    </source>
</evidence>
<proteinExistence type="predicted"/>
<dbReference type="InterPro" id="IPR021365">
    <property type="entry name" value="DUF2891"/>
</dbReference>
<name>A0A3E0HCU2_9PSEU</name>
<reference evidence="1 2" key="1">
    <citation type="submission" date="2018-08" db="EMBL/GenBank/DDBJ databases">
        <title>Genomic Encyclopedia of Archaeal and Bacterial Type Strains, Phase II (KMG-II): from individual species to whole genera.</title>
        <authorList>
            <person name="Goeker M."/>
        </authorList>
    </citation>
    <scope>NUCLEOTIDE SEQUENCE [LARGE SCALE GENOMIC DNA]</scope>
    <source>
        <strain evidence="1 2">DSM 45791</strain>
    </source>
</reference>
<accession>A0A3E0HCU2</accession>
<comment type="caution">
    <text evidence="1">The sequence shown here is derived from an EMBL/GenBank/DDBJ whole genome shotgun (WGS) entry which is preliminary data.</text>
</comment>
<dbReference type="EMBL" id="QUNO01000010">
    <property type="protein sequence ID" value="REH42668.1"/>
    <property type="molecule type" value="Genomic_DNA"/>
</dbReference>
<organism evidence="1 2">
    <name type="scientific">Kutzneria buriramensis</name>
    <dbReference type="NCBI Taxonomy" id="1045776"/>
    <lineage>
        <taxon>Bacteria</taxon>
        <taxon>Bacillati</taxon>
        <taxon>Actinomycetota</taxon>
        <taxon>Actinomycetes</taxon>
        <taxon>Pseudonocardiales</taxon>
        <taxon>Pseudonocardiaceae</taxon>
        <taxon>Kutzneria</taxon>
    </lineage>
</organism>